<dbReference type="Gene3D" id="1.10.10.60">
    <property type="entry name" value="Homeodomain-like"/>
    <property type="match status" value="1"/>
</dbReference>
<dbReference type="EMBL" id="NCKV01001153">
    <property type="protein sequence ID" value="RWS28920.1"/>
    <property type="molecule type" value="Genomic_DNA"/>
</dbReference>
<evidence type="ECO:0000313" key="9">
    <source>
        <dbReference type="EMBL" id="RWS28920.1"/>
    </source>
</evidence>
<dbReference type="GO" id="GO:0046872">
    <property type="term" value="F:metal ion binding"/>
    <property type="evidence" value="ECO:0007669"/>
    <property type="project" value="UniProtKB-KW"/>
</dbReference>
<dbReference type="InterPro" id="IPR009057">
    <property type="entry name" value="Homeodomain-like_sf"/>
</dbReference>
<dbReference type="InterPro" id="IPR036236">
    <property type="entry name" value="Znf_C2H2_sf"/>
</dbReference>
<dbReference type="OrthoDB" id="6417226at2759"/>
<keyword evidence="3" id="KW-0677">Repeat</keyword>
<dbReference type="CDD" id="cd00086">
    <property type="entry name" value="homeodomain"/>
    <property type="match status" value="1"/>
</dbReference>
<dbReference type="AlphaFoldDB" id="A0A443SN20"/>
<feature type="domain" description="Homeobox" evidence="8">
    <location>
        <begin position="128"/>
        <end position="188"/>
    </location>
</feature>
<dbReference type="GO" id="GO:0000978">
    <property type="term" value="F:RNA polymerase II cis-regulatory region sequence-specific DNA binding"/>
    <property type="evidence" value="ECO:0007669"/>
    <property type="project" value="TreeGrafter"/>
</dbReference>
<keyword evidence="4" id="KW-0862">Zinc</keyword>
<evidence type="ECO:0000259" key="8">
    <source>
        <dbReference type="PROSITE" id="PS50071"/>
    </source>
</evidence>
<dbReference type="InterPro" id="IPR001356">
    <property type="entry name" value="HD"/>
</dbReference>
<feature type="compositionally biased region" description="Acidic residues" evidence="7">
    <location>
        <begin position="78"/>
        <end position="93"/>
    </location>
</feature>
<name>A0A443SN20_9ACAR</name>
<dbReference type="PANTHER" id="PTHR45891">
    <property type="entry name" value="ZINC FINGER HOMEOBOX PROTEIN"/>
    <property type="match status" value="1"/>
</dbReference>
<evidence type="ECO:0000256" key="1">
    <source>
        <dbReference type="ARBA" id="ARBA00004123"/>
    </source>
</evidence>
<keyword evidence="10" id="KW-1185">Reference proteome</keyword>
<feature type="compositionally biased region" description="Polar residues" evidence="7">
    <location>
        <begin position="353"/>
        <end position="364"/>
    </location>
</feature>
<dbReference type="Pfam" id="PF00046">
    <property type="entry name" value="Homeodomain"/>
    <property type="match status" value="1"/>
</dbReference>
<keyword evidence="5 6" id="KW-0539">Nucleus</keyword>
<dbReference type="GO" id="GO:0005634">
    <property type="term" value="C:nucleus"/>
    <property type="evidence" value="ECO:0007669"/>
    <property type="project" value="UniProtKB-SubCell"/>
</dbReference>
<feature type="region of interest" description="Disordered" evidence="7">
    <location>
        <begin position="340"/>
        <end position="364"/>
    </location>
</feature>
<evidence type="ECO:0000256" key="4">
    <source>
        <dbReference type="ARBA" id="ARBA00022833"/>
    </source>
</evidence>
<proteinExistence type="predicted"/>
<sequence length="412" mass="44649">MKQYYESSLKKYMDELGNNACKELSPELSSNIKAVLEKSLGEAPLDLSKPVDLSKSLNLSKFGEEDTGYLDDARSEGGDLESESDDNMLEGDADCYSNPTSPGPGSTTSSVTSPSISNCQSKNSPSNQANKRYRTQMTTVQLKVMKSIFADYKTPSMAECELLGREVGLPKRVVQVWFQNARAKEKKAKLAFVKTFGQEMPDNLPKAPEECKICNVKYNLKFSSTSMQDHLFSKKHIEALKLHIDSVKKFIEGPDDSSTDFPAASSIVLPPVLQSATHATNNSTNANEETLENRSQSAANLMQQLQMMGLAGLQVPGLQTETVNVNGGTKKKLPESVVKGIKKSTSAEKSKSDATTTNSGSNECDNVANAPYNYVYSGLENYYAAAGATAAFLHPTMYNATASASASGRNKL</sequence>
<dbReference type="PROSITE" id="PS50071">
    <property type="entry name" value="HOMEOBOX_2"/>
    <property type="match status" value="1"/>
</dbReference>
<keyword evidence="2" id="KW-0479">Metal-binding</keyword>
<dbReference type="VEuPathDB" id="VectorBase:LDEU003120"/>
<evidence type="ECO:0000256" key="5">
    <source>
        <dbReference type="PROSITE-ProRule" id="PRU00108"/>
    </source>
</evidence>
<evidence type="ECO:0000256" key="7">
    <source>
        <dbReference type="SAM" id="MobiDB-lite"/>
    </source>
</evidence>
<organism evidence="9 10">
    <name type="scientific">Leptotrombidium deliense</name>
    <dbReference type="NCBI Taxonomy" id="299467"/>
    <lineage>
        <taxon>Eukaryota</taxon>
        <taxon>Metazoa</taxon>
        <taxon>Ecdysozoa</taxon>
        <taxon>Arthropoda</taxon>
        <taxon>Chelicerata</taxon>
        <taxon>Arachnida</taxon>
        <taxon>Acari</taxon>
        <taxon>Acariformes</taxon>
        <taxon>Trombidiformes</taxon>
        <taxon>Prostigmata</taxon>
        <taxon>Anystina</taxon>
        <taxon>Parasitengona</taxon>
        <taxon>Trombiculoidea</taxon>
        <taxon>Trombiculidae</taxon>
        <taxon>Leptotrombidium</taxon>
    </lineage>
</organism>
<dbReference type="PANTHER" id="PTHR45891:SF3">
    <property type="entry name" value="ZINC FINGER PROTEIN 2"/>
    <property type="match status" value="1"/>
</dbReference>
<keyword evidence="5 6" id="KW-0371">Homeobox</keyword>
<dbReference type="SUPFAM" id="SSF46689">
    <property type="entry name" value="Homeodomain-like"/>
    <property type="match status" value="1"/>
</dbReference>
<evidence type="ECO:0000313" key="10">
    <source>
        <dbReference type="Proteomes" id="UP000288716"/>
    </source>
</evidence>
<gene>
    <name evidence="9" type="ORF">B4U80_01052</name>
</gene>
<dbReference type="InterPro" id="IPR051968">
    <property type="entry name" value="ZnFinger_Homeobox_TR"/>
</dbReference>
<accession>A0A443SN20</accession>
<dbReference type="SUPFAM" id="SSF57667">
    <property type="entry name" value="beta-beta-alpha zinc fingers"/>
    <property type="match status" value="1"/>
</dbReference>
<evidence type="ECO:0000256" key="3">
    <source>
        <dbReference type="ARBA" id="ARBA00022737"/>
    </source>
</evidence>
<feature type="compositionally biased region" description="Low complexity" evidence="7">
    <location>
        <begin position="97"/>
        <end position="118"/>
    </location>
</feature>
<feature type="compositionally biased region" description="Polar residues" evidence="7">
    <location>
        <begin position="119"/>
        <end position="133"/>
    </location>
</feature>
<protein>
    <recommendedName>
        <fullName evidence="8">Homeobox domain-containing protein</fullName>
    </recommendedName>
</protein>
<feature type="DNA-binding region" description="Homeobox" evidence="5">
    <location>
        <begin position="130"/>
        <end position="189"/>
    </location>
</feature>
<dbReference type="GO" id="GO:0000981">
    <property type="term" value="F:DNA-binding transcription factor activity, RNA polymerase II-specific"/>
    <property type="evidence" value="ECO:0007669"/>
    <property type="project" value="TreeGrafter"/>
</dbReference>
<dbReference type="STRING" id="299467.A0A443SN20"/>
<evidence type="ECO:0000256" key="2">
    <source>
        <dbReference type="ARBA" id="ARBA00022723"/>
    </source>
</evidence>
<comment type="subcellular location">
    <subcellularLocation>
        <location evidence="1 5 6">Nucleus</location>
    </subcellularLocation>
</comment>
<feature type="region of interest" description="Disordered" evidence="7">
    <location>
        <begin position="64"/>
        <end position="133"/>
    </location>
</feature>
<keyword evidence="5 6" id="KW-0238">DNA-binding</keyword>
<dbReference type="Proteomes" id="UP000288716">
    <property type="component" value="Unassembled WGS sequence"/>
</dbReference>
<comment type="caution">
    <text evidence="9">The sequence shown here is derived from an EMBL/GenBank/DDBJ whole genome shotgun (WGS) entry which is preliminary data.</text>
</comment>
<dbReference type="SMART" id="SM00389">
    <property type="entry name" value="HOX"/>
    <property type="match status" value="1"/>
</dbReference>
<evidence type="ECO:0000256" key="6">
    <source>
        <dbReference type="RuleBase" id="RU000682"/>
    </source>
</evidence>
<reference evidence="9 10" key="1">
    <citation type="journal article" date="2018" name="Gigascience">
        <title>Genomes of trombidid mites reveal novel predicted allergens and laterally-transferred genes associated with secondary metabolism.</title>
        <authorList>
            <person name="Dong X."/>
            <person name="Chaisiri K."/>
            <person name="Xia D."/>
            <person name="Armstrong S.D."/>
            <person name="Fang Y."/>
            <person name="Donnelly M.J."/>
            <person name="Kadowaki T."/>
            <person name="McGarry J.W."/>
            <person name="Darby A.C."/>
            <person name="Makepeace B.L."/>
        </authorList>
    </citation>
    <scope>NUCLEOTIDE SEQUENCE [LARGE SCALE GENOMIC DNA]</scope>
    <source>
        <strain evidence="9">UoL-UT</strain>
    </source>
</reference>